<comment type="similarity">
    <text evidence="1 11 12">Belongs to the SecA family.</text>
</comment>
<dbReference type="InterPro" id="IPR011115">
    <property type="entry name" value="SecA_DEAD"/>
</dbReference>
<feature type="binding site" evidence="11">
    <location>
        <position position="490"/>
    </location>
    <ligand>
        <name>ATP</name>
        <dbReference type="ChEBI" id="CHEBI:30616"/>
    </ligand>
</feature>
<dbReference type="SMART" id="SM00958">
    <property type="entry name" value="SecA_PP_bind"/>
    <property type="match status" value="1"/>
</dbReference>
<dbReference type="GO" id="GO:0006605">
    <property type="term" value="P:protein targeting"/>
    <property type="evidence" value="ECO:0007669"/>
    <property type="project" value="UniProtKB-UniRule"/>
</dbReference>
<dbReference type="FunFam" id="3.90.1440.10:FF:000001">
    <property type="entry name" value="Preprotein translocase subunit SecA"/>
    <property type="match status" value="1"/>
</dbReference>
<evidence type="ECO:0000256" key="8">
    <source>
        <dbReference type="ARBA" id="ARBA00022967"/>
    </source>
</evidence>
<dbReference type="Gene3D" id="3.40.50.300">
    <property type="entry name" value="P-loop containing nucleotide triphosphate hydrolases"/>
    <property type="match status" value="3"/>
</dbReference>
<evidence type="ECO:0000256" key="11">
    <source>
        <dbReference type="HAMAP-Rule" id="MF_01382"/>
    </source>
</evidence>
<proteinExistence type="inferred from homology"/>
<dbReference type="InterPro" id="IPR011116">
    <property type="entry name" value="SecA_Wing/Scaffold"/>
</dbReference>
<protein>
    <recommendedName>
        <fullName evidence="11 12">Protein translocase subunit SecA</fullName>
        <ecNumber evidence="11">7.4.2.8</ecNumber>
    </recommendedName>
</protein>
<dbReference type="EC" id="7.4.2.8" evidence="11"/>
<dbReference type="PANTHER" id="PTHR30612">
    <property type="entry name" value="SECA INNER MEMBRANE COMPONENT OF SEC PROTEIN SECRETION SYSTEM"/>
    <property type="match status" value="1"/>
</dbReference>
<dbReference type="GO" id="GO:0043952">
    <property type="term" value="P:protein transport by the Sec complex"/>
    <property type="evidence" value="ECO:0007669"/>
    <property type="project" value="TreeGrafter"/>
</dbReference>
<dbReference type="InterPro" id="IPR027417">
    <property type="entry name" value="P-loop_NTPase"/>
</dbReference>
<dbReference type="KEGG" id="elim:B2M23_07115"/>
<keyword evidence="2 11" id="KW-0813">Transport</keyword>
<dbReference type="GO" id="GO:0017038">
    <property type="term" value="P:protein import"/>
    <property type="evidence" value="ECO:0007669"/>
    <property type="project" value="InterPro"/>
</dbReference>
<evidence type="ECO:0000313" key="16">
    <source>
        <dbReference type="EMBL" id="ARD65324.1"/>
    </source>
</evidence>
<keyword evidence="7 11" id="KW-0653">Protein transport</keyword>
<dbReference type="Pfam" id="PF07516">
    <property type="entry name" value="SecA_SW"/>
    <property type="match status" value="1"/>
</dbReference>
<dbReference type="GO" id="GO:0008564">
    <property type="term" value="F:protein-exporting ATPase activity"/>
    <property type="evidence" value="ECO:0007669"/>
    <property type="project" value="UniProtKB-EC"/>
</dbReference>
<feature type="binding site" evidence="11">
    <location>
        <begin position="102"/>
        <end position="106"/>
    </location>
    <ligand>
        <name>ATP</name>
        <dbReference type="ChEBI" id="CHEBI:30616"/>
    </ligand>
</feature>
<keyword evidence="10 11" id="KW-0472">Membrane</keyword>
<evidence type="ECO:0000259" key="13">
    <source>
        <dbReference type="PROSITE" id="PS51192"/>
    </source>
</evidence>
<feature type="binding site" evidence="11">
    <location>
        <position position="84"/>
    </location>
    <ligand>
        <name>ATP</name>
        <dbReference type="ChEBI" id="CHEBI:30616"/>
    </ligand>
</feature>
<evidence type="ECO:0000259" key="15">
    <source>
        <dbReference type="PROSITE" id="PS51196"/>
    </source>
</evidence>
<dbReference type="InterPro" id="IPR020937">
    <property type="entry name" value="SecA_CS"/>
</dbReference>
<evidence type="ECO:0000256" key="7">
    <source>
        <dbReference type="ARBA" id="ARBA00022927"/>
    </source>
</evidence>
<dbReference type="SMART" id="SM00957">
    <property type="entry name" value="SecA_DEAD"/>
    <property type="match status" value="1"/>
</dbReference>
<accession>A0AAC9W2T1</accession>
<dbReference type="InterPro" id="IPR011130">
    <property type="entry name" value="SecA_preprotein_X-link_dom"/>
</dbReference>
<dbReference type="RefSeq" id="WP_052237419.1">
    <property type="nucleotide sequence ID" value="NZ_CP019962.1"/>
</dbReference>
<evidence type="ECO:0000256" key="1">
    <source>
        <dbReference type="ARBA" id="ARBA00007650"/>
    </source>
</evidence>
<dbReference type="Pfam" id="PF01043">
    <property type="entry name" value="SecA_PP_bind"/>
    <property type="match status" value="1"/>
</dbReference>
<reference evidence="17" key="1">
    <citation type="journal article" date="2017" name="Sci. Rep.">
        <title>Determination of the Genome and Primary Transcriptome of Syngas Fermenting Eubacterium limosum ATCC 8486.</title>
        <authorList>
            <person name="Song Y."/>
            <person name="Shin J."/>
            <person name="Jeong Y."/>
            <person name="Jin S."/>
            <person name="Lee J.K."/>
            <person name="Kim D.R."/>
            <person name="Kim S.C."/>
            <person name="Cho S."/>
            <person name="Cho B.K."/>
        </authorList>
    </citation>
    <scope>NUCLEOTIDE SEQUENCE [LARGE SCALE GENOMIC DNA]</scope>
    <source>
        <strain evidence="17">ATCC 8486</strain>
    </source>
</reference>
<evidence type="ECO:0000256" key="2">
    <source>
        <dbReference type="ARBA" id="ARBA00022448"/>
    </source>
</evidence>
<dbReference type="PRINTS" id="PR00906">
    <property type="entry name" value="SECA"/>
</dbReference>
<dbReference type="HAMAP" id="MF_01382">
    <property type="entry name" value="SecA"/>
    <property type="match status" value="1"/>
</dbReference>
<dbReference type="SUPFAM" id="SSF81767">
    <property type="entry name" value="Pre-protein crosslinking domain of SecA"/>
    <property type="match status" value="1"/>
</dbReference>
<comment type="catalytic activity">
    <reaction evidence="11">
        <text>ATP + H2O + cellular proteinSide 1 = ADP + phosphate + cellular proteinSide 2.</text>
        <dbReference type="EC" id="7.4.2.8"/>
    </reaction>
</comment>
<keyword evidence="3 11" id="KW-1003">Cell membrane</keyword>
<keyword evidence="4 11" id="KW-0963">Cytoplasm</keyword>
<dbReference type="GO" id="GO:0005524">
    <property type="term" value="F:ATP binding"/>
    <property type="evidence" value="ECO:0007669"/>
    <property type="project" value="UniProtKB-UniRule"/>
</dbReference>
<dbReference type="InterPro" id="IPR001650">
    <property type="entry name" value="Helicase_C-like"/>
</dbReference>
<dbReference type="EMBL" id="CP019962">
    <property type="protein sequence ID" value="ARD65324.1"/>
    <property type="molecule type" value="Genomic_DNA"/>
</dbReference>
<keyword evidence="9 11" id="KW-0811">Translocation</keyword>
<dbReference type="Proteomes" id="UP000192391">
    <property type="component" value="Chromosome"/>
</dbReference>
<evidence type="ECO:0000259" key="14">
    <source>
        <dbReference type="PROSITE" id="PS51194"/>
    </source>
</evidence>
<feature type="domain" description="Helicase C-terminal" evidence="14">
    <location>
        <begin position="416"/>
        <end position="584"/>
    </location>
</feature>
<dbReference type="InterPro" id="IPR000185">
    <property type="entry name" value="SecA"/>
</dbReference>
<dbReference type="PROSITE" id="PS51192">
    <property type="entry name" value="HELICASE_ATP_BIND_1"/>
    <property type="match status" value="1"/>
</dbReference>
<dbReference type="InterPro" id="IPR036266">
    <property type="entry name" value="SecA_Wing/Scaffold_sf"/>
</dbReference>
<dbReference type="Pfam" id="PF07517">
    <property type="entry name" value="SecA_DEAD"/>
    <property type="match status" value="1"/>
</dbReference>
<evidence type="ECO:0000256" key="4">
    <source>
        <dbReference type="ARBA" id="ARBA00022490"/>
    </source>
</evidence>
<dbReference type="InterPro" id="IPR036670">
    <property type="entry name" value="SecA_X-link_sf"/>
</dbReference>
<evidence type="ECO:0000256" key="12">
    <source>
        <dbReference type="RuleBase" id="RU003874"/>
    </source>
</evidence>
<dbReference type="GO" id="GO:0031522">
    <property type="term" value="C:cell envelope Sec protein transport complex"/>
    <property type="evidence" value="ECO:0007669"/>
    <property type="project" value="TreeGrafter"/>
</dbReference>
<dbReference type="FunFam" id="3.40.50.300:FF:000429">
    <property type="entry name" value="Preprotein translocase subunit SecA"/>
    <property type="match status" value="1"/>
</dbReference>
<dbReference type="Gene3D" id="1.10.3060.10">
    <property type="entry name" value="Helical scaffold and wing domains of SecA"/>
    <property type="match status" value="1"/>
</dbReference>
<dbReference type="CDD" id="cd18803">
    <property type="entry name" value="SF2_C_secA"/>
    <property type="match status" value="1"/>
</dbReference>
<evidence type="ECO:0000256" key="6">
    <source>
        <dbReference type="ARBA" id="ARBA00022840"/>
    </source>
</evidence>
<dbReference type="GO" id="GO:0005829">
    <property type="term" value="C:cytosol"/>
    <property type="evidence" value="ECO:0007669"/>
    <property type="project" value="TreeGrafter"/>
</dbReference>
<dbReference type="InterPro" id="IPR014001">
    <property type="entry name" value="Helicase_ATP-bd"/>
</dbReference>
<organism evidence="16 17">
    <name type="scientific">Eubacterium limosum</name>
    <dbReference type="NCBI Taxonomy" id="1736"/>
    <lineage>
        <taxon>Bacteria</taxon>
        <taxon>Bacillati</taxon>
        <taxon>Bacillota</taxon>
        <taxon>Clostridia</taxon>
        <taxon>Eubacteriales</taxon>
        <taxon>Eubacteriaceae</taxon>
        <taxon>Eubacterium</taxon>
    </lineage>
</organism>
<feature type="domain" description="SecA family profile" evidence="15">
    <location>
        <begin position="1"/>
        <end position="568"/>
    </location>
</feature>
<sequence>MTALNQIFDPSKRDVKRLQKTADKILALESETASLSDNALRNKTHVFRERLKNGETVDHLIVEAFAVVREAAYRAIGLKPFLVQLIGGLVLHEGNIAEMKTGEGKTLVAALPTYLNALEGKGVFVVTVNDYLARRDRELMGKIHEFLGLRVGLVISGQSSEEKRQAYAADVVYGTNNEFGFDYLRDNMALSLDGQVQRGLHYAIIDEVDSVLVDEARTPLIIAAPGEPESKLYRLANRFVKMLKKEDYEKDEKLKSVQLTETGIRRAEMFFSVDNLADIVNMELFHCINKALYAHKMMQLDKDYIVAGGEVVIIDEFTGRTMPGRRFSDGLHQAIEAKENVQVNAETQTIATITFQNYFRMFDKLAGMTGTAKTEEDEFSSIYNLNVITIPTNKPMIRIDHEDEIYATEAAKFKAVTKDVLKRHQKGQPVLIGTVSIEKSEELSGYLQREGIEHTVLNAKYHELEAEIISKAGQAGAVTISTNMAGRGTDIGLDEAARKLGGLYVIGTERHESRRIDNQLRGRSGRQGDPGESRFYLSLEDPLLRIFGDERIKKLSEAIDLQEGEAITSKMLTKGIENAQKKLESKNFDDRKNVLKYDNVMNRQREIIYNQRQKVLDGEEIHDQILSMGQRIFESVLDIFMSGPIADHWDIEGLKEAFGKSFFPETDFCFVDILESREALEQEISVLFNAHLEKLSAALGRKKRDALEREILLKTVDMAWMDHIDNMDQLKQGIGLRSYGQNDPVKEYTKEGFAMFDEMVQEIQENTIRMLLRCQADMTIADRSY</sequence>
<dbReference type="AlphaFoldDB" id="A0AAC9W2T1"/>
<evidence type="ECO:0000256" key="5">
    <source>
        <dbReference type="ARBA" id="ARBA00022741"/>
    </source>
</evidence>
<dbReference type="InterPro" id="IPR044722">
    <property type="entry name" value="SecA_SF2_C"/>
</dbReference>
<keyword evidence="5 11" id="KW-0547">Nucleotide-binding</keyword>
<comment type="subunit">
    <text evidence="11">Monomer and homodimer. Part of the essential Sec protein translocation apparatus which comprises SecA, SecYEG and auxiliary proteins SecDF. Other proteins may also be involved.</text>
</comment>
<evidence type="ECO:0000313" key="17">
    <source>
        <dbReference type="Proteomes" id="UP000192391"/>
    </source>
</evidence>
<gene>
    <name evidence="11" type="primary">secA</name>
    <name evidence="16" type="ORF">B2M23_07115</name>
</gene>
<dbReference type="NCBIfam" id="NF006630">
    <property type="entry name" value="PRK09200.1"/>
    <property type="match status" value="1"/>
</dbReference>
<dbReference type="PROSITE" id="PS01312">
    <property type="entry name" value="SECA"/>
    <property type="match status" value="1"/>
</dbReference>
<dbReference type="CDD" id="cd17928">
    <property type="entry name" value="DEXDc_SecA"/>
    <property type="match status" value="1"/>
</dbReference>
<evidence type="ECO:0000256" key="10">
    <source>
        <dbReference type="ARBA" id="ARBA00023136"/>
    </source>
</evidence>
<dbReference type="Pfam" id="PF21090">
    <property type="entry name" value="P-loop_SecA"/>
    <property type="match status" value="1"/>
</dbReference>
<dbReference type="Gene3D" id="3.90.1440.10">
    <property type="entry name" value="SecA, preprotein cross-linking domain"/>
    <property type="match status" value="1"/>
</dbReference>
<dbReference type="GO" id="GO:0065002">
    <property type="term" value="P:intracellular protein transmembrane transport"/>
    <property type="evidence" value="ECO:0007669"/>
    <property type="project" value="UniProtKB-UniRule"/>
</dbReference>
<dbReference type="SUPFAM" id="SSF52540">
    <property type="entry name" value="P-loop containing nucleoside triphosphate hydrolases"/>
    <property type="match status" value="2"/>
</dbReference>
<evidence type="ECO:0000256" key="9">
    <source>
        <dbReference type="ARBA" id="ARBA00023010"/>
    </source>
</evidence>
<dbReference type="PROSITE" id="PS51194">
    <property type="entry name" value="HELICASE_CTER"/>
    <property type="match status" value="1"/>
</dbReference>
<dbReference type="GO" id="GO:0005886">
    <property type="term" value="C:plasma membrane"/>
    <property type="evidence" value="ECO:0007669"/>
    <property type="project" value="UniProtKB-SubCell"/>
</dbReference>
<comment type="subcellular location">
    <subcellularLocation>
        <location evidence="11">Cell membrane</location>
        <topology evidence="11">Peripheral membrane protein</topology>
        <orientation evidence="11">Cytoplasmic side</orientation>
    </subcellularLocation>
    <subcellularLocation>
        <location evidence="11">Cytoplasm</location>
    </subcellularLocation>
    <text evidence="11">Distribution is 50-50.</text>
</comment>
<name>A0AAC9W2T1_EUBLI</name>
<dbReference type="InterPro" id="IPR014018">
    <property type="entry name" value="SecA_motor_DEAD"/>
</dbReference>
<comment type="function">
    <text evidence="11">Part of the Sec protein translocase complex. Interacts with the SecYEG preprotein conducting channel. Has a central role in coupling the hydrolysis of ATP to the transfer of proteins into and across the cell membrane, serving as an ATP-driven molecular motor driving the stepwise translocation of polypeptide chains across the membrane.</text>
</comment>
<evidence type="ECO:0000256" key="3">
    <source>
        <dbReference type="ARBA" id="ARBA00022475"/>
    </source>
</evidence>
<dbReference type="NCBIfam" id="TIGR00963">
    <property type="entry name" value="secA"/>
    <property type="match status" value="1"/>
</dbReference>
<dbReference type="PANTHER" id="PTHR30612:SF0">
    <property type="entry name" value="CHLOROPLAST PROTEIN-TRANSPORTING ATPASE"/>
    <property type="match status" value="1"/>
</dbReference>
<dbReference type="SUPFAM" id="SSF81886">
    <property type="entry name" value="Helical scaffold and wing domains of SecA"/>
    <property type="match status" value="1"/>
</dbReference>
<keyword evidence="6 11" id="KW-0067">ATP-binding</keyword>
<keyword evidence="8 11" id="KW-1278">Translocase</keyword>
<dbReference type="PROSITE" id="PS51196">
    <property type="entry name" value="SECA_MOTOR_DEAD"/>
    <property type="match status" value="1"/>
</dbReference>
<feature type="domain" description="Helicase ATP-binding" evidence="13">
    <location>
        <begin position="86"/>
        <end position="243"/>
    </location>
</feature>